<dbReference type="PANTHER" id="PTHR21310:SF15">
    <property type="entry name" value="AMINOGLYCOSIDE PHOSPHOTRANSFERASE DOMAIN-CONTAINING PROTEIN"/>
    <property type="match status" value="1"/>
</dbReference>
<reference evidence="2 3" key="1">
    <citation type="submission" date="2017-09" db="EMBL/GenBank/DDBJ databases">
        <title>Depth-based differentiation of microbial function through sediment-hosted aquifers and enrichment of novel symbionts in the deep terrestrial subsurface.</title>
        <authorList>
            <person name="Probst A.J."/>
            <person name="Ladd B."/>
            <person name="Jarett J.K."/>
            <person name="Geller-Mcgrath D.E."/>
            <person name="Sieber C.M."/>
            <person name="Emerson J.B."/>
            <person name="Anantharaman K."/>
            <person name="Thomas B.C."/>
            <person name="Malmstrom R."/>
            <person name="Stieglmeier M."/>
            <person name="Klingl A."/>
            <person name="Woyke T."/>
            <person name="Ryan C.M."/>
            <person name="Banfield J.F."/>
        </authorList>
    </citation>
    <scope>NUCLEOTIDE SEQUENCE [LARGE SCALE GENOMIC DNA]</scope>
    <source>
        <strain evidence="2">CG10_big_fil_rev_8_21_14_0_10_45_14</strain>
    </source>
</reference>
<gene>
    <name evidence="2" type="ORF">COV07_02640</name>
</gene>
<dbReference type="InterPro" id="IPR051678">
    <property type="entry name" value="AGP_Transferase"/>
</dbReference>
<dbReference type="Pfam" id="PF01636">
    <property type="entry name" value="APH"/>
    <property type="match status" value="1"/>
</dbReference>
<accession>A0A2H0RJL7</accession>
<dbReference type="InterPro" id="IPR002575">
    <property type="entry name" value="Aminoglycoside_PTrfase"/>
</dbReference>
<dbReference type="Gene3D" id="3.30.200.150">
    <property type="match status" value="1"/>
</dbReference>
<comment type="caution">
    <text evidence="2">The sequence shown here is derived from an EMBL/GenBank/DDBJ whole genome shotgun (WGS) entry which is preliminary data.</text>
</comment>
<dbReference type="EMBL" id="PCYL01000029">
    <property type="protein sequence ID" value="PIR46739.1"/>
    <property type="molecule type" value="Genomic_DNA"/>
</dbReference>
<name>A0A2H0RJL7_9BACT</name>
<proteinExistence type="predicted"/>
<dbReference type="PANTHER" id="PTHR21310">
    <property type="entry name" value="AMINOGLYCOSIDE PHOSPHOTRANSFERASE-RELATED-RELATED"/>
    <property type="match status" value="1"/>
</dbReference>
<sequence>MSTTCMTNKTRKPEIKEGQLIEVVARDFGLNIRDVKSVQKGDSSRVFSAVSDGGEVFIRINRDREAYPTEIAGINLLRQSGIHCPEVLGYRENSAIGYPAMIERAVDGVLLDRFYDAVDNVDEAKINRIARNVGATLKKINDVVTNGYGWPILIEGKLVGKYESWASFWRSNDNLYYRTPDYLAQHKLVPKETITRIIEANDEIGEETVSSHFLHNDLHDGHVYIKDEAVLGVIDLGAIMFGDPRFDIAYLLYFTPPKYRQAFIEGYGSLASDPMINKYMLLIAARKIEYRHEGGFKDRLPDAFTGLEDALKNLSEC</sequence>
<evidence type="ECO:0000313" key="2">
    <source>
        <dbReference type="EMBL" id="PIR46739.1"/>
    </source>
</evidence>
<dbReference type="AlphaFoldDB" id="A0A2H0RJL7"/>
<evidence type="ECO:0000259" key="1">
    <source>
        <dbReference type="Pfam" id="PF01636"/>
    </source>
</evidence>
<dbReference type="SUPFAM" id="SSF56112">
    <property type="entry name" value="Protein kinase-like (PK-like)"/>
    <property type="match status" value="1"/>
</dbReference>
<feature type="domain" description="Aminoglycoside phosphotransferase" evidence="1">
    <location>
        <begin position="35"/>
        <end position="268"/>
    </location>
</feature>
<organism evidence="2 3">
    <name type="scientific">Candidatus Vogelbacteria bacterium CG10_big_fil_rev_8_21_14_0_10_45_14</name>
    <dbReference type="NCBI Taxonomy" id="1975042"/>
    <lineage>
        <taxon>Bacteria</taxon>
        <taxon>Candidatus Vogeliibacteriota</taxon>
    </lineage>
</organism>
<evidence type="ECO:0000313" key="3">
    <source>
        <dbReference type="Proteomes" id="UP000230833"/>
    </source>
</evidence>
<dbReference type="Proteomes" id="UP000230833">
    <property type="component" value="Unassembled WGS sequence"/>
</dbReference>
<dbReference type="InterPro" id="IPR011009">
    <property type="entry name" value="Kinase-like_dom_sf"/>
</dbReference>
<protein>
    <recommendedName>
        <fullName evidence="1">Aminoglycoside phosphotransferase domain-containing protein</fullName>
    </recommendedName>
</protein>
<dbReference type="Gene3D" id="3.90.1200.10">
    <property type="match status" value="1"/>
</dbReference>